<comment type="caution">
    <text evidence="4">The sequence shown here is derived from an EMBL/GenBank/DDBJ whole genome shotgun (WGS) entry which is preliminary data.</text>
</comment>
<keyword evidence="1" id="KW-0175">Coiled coil</keyword>
<sequence length="418" mass="46843">MPDKPQPGNNQHVPTVAINNVPITSSIPLTTEEPVRRPWLKTELEELNNEAETYPEDANIADEDDDTSNASDTADSDEDSITGQNKIKNIIAAEKEDEDASAGEEIVEEPKQIQQQEDDFKAGDIMAYLSREMSEYQEKQDDMTNEYERKVRQAETEDDLLQASDPDLLRRTESNRHIPYEEVAPPPKRSNTIHGQSDQTQRDLLVFSDNPTVIEEPTKLSVVQYYGAGKSGVLPAAYRSKRKPRSYLVACDFSKESLYAIEWTMGTMMRDGDELHVATVANRDDNPDVVKATGLDPMGELHATSDALTTETKKLLGQMMLFNIKLVTHAMIGRVKDVLKSLTREHNYTMLVCGSRGRGSVRTLLMGSVSTYLVHKSPVPVAVIRRQKKKKRVKHQTVEAHSLSESVKSGHLHVDELS</sequence>
<feature type="coiled-coil region" evidence="1">
    <location>
        <begin position="126"/>
        <end position="157"/>
    </location>
</feature>
<feature type="compositionally biased region" description="Acidic residues" evidence="2">
    <location>
        <begin position="95"/>
        <end position="107"/>
    </location>
</feature>
<organism evidence="4 5">
    <name type="scientific">Mucor lusitanicus CBS 277.49</name>
    <dbReference type="NCBI Taxonomy" id="747725"/>
    <lineage>
        <taxon>Eukaryota</taxon>
        <taxon>Fungi</taxon>
        <taxon>Fungi incertae sedis</taxon>
        <taxon>Mucoromycota</taxon>
        <taxon>Mucoromycotina</taxon>
        <taxon>Mucoromycetes</taxon>
        <taxon>Mucorales</taxon>
        <taxon>Mucorineae</taxon>
        <taxon>Mucoraceae</taxon>
        <taxon>Mucor</taxon>
    </lineage>
</organism>
<gene>
    <name evidence="4" type="ORF">MUCCIDRAFT_113819</name>
</gene>
<feature type="compositionally biased region" description="Polar residues" evidence="2">
    <location>
        <begin position="189"/>
        <end position="199"/>
    </location>
</feature>
<feature type="compositionally biased region" description="Acidic residues" evidence="2">
    <location>
        <begin position="45"/>
        <end position="67"/>
    </location>
</feature>
<dbReference type="InterPro" id="IPR006015">
    <property type="entry name" value="Universal_stress_UspA"/>
</dbReference>
<keyword evidence="5" id="KW-1185">Reference proteome</keyword>
<evidence type="ECO:0000313" key="5">
    <source>
        <dbReference type="Proteomes" id="UP000077051"/>
    </source>
</evidence>
<dbReference type="PANTHER" id="PTHR46100">
    <property type="entry name" value="IMP2'P"/>
    <property type="match status" value="1"/>
</dbReference>
<dbReference type="VEuPathDB" id="FungiDB:MUCCIDRAFT_113819"/>
<feature type="region of interest" description="Disordered" evidence="2">
    <location>
        <begin position="174"/>
        <end position="200"/>
    </location>
</feature>
<dbReference type="EMBL" id="AMYB01000007">
    <property type="protein sequence ID" value="OAD00350.1"/>
    <property type="molecule type" value="Genomic_DNA"/>
</dbReference>
<dbReference type="PANTHER" id="PTHR46100:SF4">
    <property type="entry name" value="USPA DOMAIN-CONTAINING PROTEIN"/>
    <property type="match status" value="1"/>
</dbReference>
<protein>
    <recommendedName>
        <fullName evidence="3">UspA domain-containing protein</fullName>
    </recommendedName>
</protein>
<evidence type="ECO:0000256" key="1">
    <source>
        <dbReference type="SAM" id="Coils"/>
    </source>
</evidence>
<evidence type="ECO:0000313" key="4">
    <source>
        <dbReference type="EMBL" id="OAD00350.1"/>
    </source>
</evidence>
<feature type="domain" description="UspA" evidence="3">
    <location>
        <begin position="248"/>
        <end position="385"/>
    </location>
</feature>
<reference evidence="4 5" key="1">
    <citation type="submission" date="2015-06" db="EMBL/GenBank/DDBJ databases">
        <title>Expansion of signal transduction pathways in fungi by whole-genome duplication.</title>
        <authorList>
            <consortium name="DOE Joint Genome Institute"/>
            <person name="Corrochano L.M."/>
            <person name="Kuo A."/>
            <person name="Marcet-Houben M."/>
            <person name="Polaino S."/>
            <person name="Salamov A."/>
            <person name="Villalobos J.M."/>
            <person name="Alvarez M.I."/>
            <person name="Avalos J."/>
            <person name="Benito E.P."/>
            <person name="Benoit I."/>
            <person name="Burger G."/>
            <person name="Camino L.P."/>
            <person name="Canovas D."/>
            <person name="Cerda-Olmedo E."/>
            <person name="Cheng J.-F."/>
            <person name="Dominguez A."/>
            <person name="Elias M."/>
            <person name="Eslava A.P."/>
            <person name="Glaser F."/>
            <person name="Grimwood J."/>
            <person name="Gutierrez G."/>
            <person name="Heitman J."/>
            <person name="Henrissat B."/>
            <person name="Iturriaga E.A."/>
            <person name="Lang B.F."/>
            <person name="Lavin J.L."/>
            <person name="Lee S."/>
            <person name="Li W."/>
            <person name="Lindquist E."/>
            <person name="Lopez-Garcia S."/>
            <person name="Luque E.M."/>
            <person name="Marcos A.T."/>
            <person name="Martin J."/>
            <person name="Mccluskey K."/>
            <person name="Medina H.R."/>
            <person name="Miralles-Duran A."/>
            <person name="Miyazaki A."/>
            <person name="Munoz-Torres E."/>
            <person name="Oguiza J.A."/>
            <person name="Ohm R."/>
            <person name="Olmedo M."/>
            <person name="Orejas M."/>
            <person name="Ortiz-Castellanos L."/>
            <person name="Pisabarro A.G."/>
            <person name="Rodriguez-Romero J."/>
            <person name="Ruiz-Herrera J."/>
            <person name="Ruiz-Vazquez R."/>
            <person name="Sanz C."/>
            <person name="Schackwitz W."/>
            <person name="Schmutz J."/>
            <person name="Shahriari M."/>
            <person name="Shelest E."/>
            <person name="Silva-Franco F."/>
            <person name="Soanes D."/>
            <person name="Syed K."/>
            <person name="Tagua V.G."/>
            <person name="Talbot N.J."/>
            <person name="Thon M."/>
            <person name="De Vries R.P."/>
            <person name="Wiebenga A."/>
            <person name="Yadav J.S."/>
            <person name="Braun E.L."/>
            <person name="Baker S."/>
            <person name="Garre V."/>
            <person name="Horwitz B."/>
            <person name="Torres-Martinez S."/>
            <person name="Idnurm A."/>
            <person name="Herrera-Estrella A."/>
            <person name="Gabaldon T."/>
            <person name="Grigoriev I.V."/>
        </authorList>
    </citation>
    <scope>NUCLEOTIDE SEQUENCE [LARGE SCALE GENOMIC DNA]</scope>
    <source>
        <strain evidence="4 5">CBS 277.49</strain>
    </source>
</reference>
<dbReference type="InterPro" id="IPR014729">
    <property type="entry name" value="Rossmann-like_a/b/a_fold"/>
</dbReference>
<dbReference type="CDD" id="cd23659">
    <property type="entry name" value="USP_At3g01520-like"/>
    <property type="match status" value="1"/>
</dbReference>
<accession>A0A162QAQ9</accession>
<evidence type="ECO:0000256" key="2">
    <source>
        <dbReference type="SAM" id="MobiDB-lite"/>
    </source>
</evidence>
<name>A0A162QAQ9_MUCCL</name>
<dbReference type="PRINTS" id="PR01438">
    <property type="entry name" value="UNVRSLSTRESS"/>
</dbReference>
<dbReference type="Gene3D" id="3.40.50.620">
    <property type="entry name" value="HUPs"/>
    <property type="match status" value="1"/>
</dbReference>
<feature type="compositionally biased region" description="Basic and acidic residues" evidence="2">
    <location>
        <begin position="33"/>
        <end position="44"/>
    </location>
</feature>
<dbReference type="OrthoDB" id="331544at2759"/>
<dbReference type="InterPro" id="IPR006016">
    <property type="entry name" value="UspA"/>
</dbReference>
<dbReference type="STRING" id="747725.A0A162QAQ9"/>
<feature type="region of interest" description="Disordered" evidence="2">
    <location>
        <begin position="387"/>
        <end position="418"/>
    </location>
</feature>
<feature type="region of interest" description="Disordered" evidence="2">
    <location>
        <begin position="1"/>
        <end position="115"/>
    </location>
</feature>
<dbReference type="AlphaFoldDB" id="A0A162QAQ9"/>
<dbReference type="SUPFAM" id="SSF52402">
    <property type="entry name" value="Adenine nucleotide alpha hydrolases-like"/>
    <property type="match status" value="1"/>
</dbReference>
<evidence type="ECO:0000259" key="3">
    <source>
        <dbReference type="Pfam" id="PF00582"/>
    </source>
</evidence>
<dbReference type="Pfam" id="PF00582">
    <property type="entry name" value="Usp"/>
    <property type="match status" value="1"/>
</dbReference>
<proteinExistence type="predicted"/>
<dbReference type="Proteomes" id="UP000077051">
    <property type="component" value="Unassembled WGS sequence"/>
</dbReference>
<feature type="compositionally biased region" description="Polar residues" evidence="2">
    <location>
        <begin position="7"/>
        <end position="29"/>
    </location>
</feature>